<evidence type="ECO:0000313" key="2">
    <source>
        <dbReference type="EMBL" id="EMD83687.1"/>
    </source>
</evidence>
<sequence length="46" mass="5138">MKLGWGCGRQVGRERPRPLQQRPRAQSQSCPAADTRDLSSGRGTVW</sequence>
<protein>
    <submittedName>
        <fullName evidence="2">Uncharacterized protein</fullName>
    </submittedName>
</protein>
<gene>
    <name evidence="2" type="ORF">C725_0659</name>
</gene>
<dbReference type="EMBL" id="AMRV01000002">
    <property type="protein sequence ID" value="EMD83687.1"/>
    <property type="molecule type" value="Genomic_DNA"/>
</dbReference>
<dbReference type="AlphaFoldDB" id="M2U6N3"/>
<proteinExistence type="predicted"/>
<name>M2U6N3_9SPHN</name>
<keyword evidence="3" id="KW-1185">Reference proteome</keyword>
<reference evidence="2 3" key="1">
    <citation type="journal article" date="2013" name="Genome Announc.">
        <title>Draft Genome Sequence of Strain JLT2015T, Belonging to the Family Sphingomonadaceae of the Alphaproteobacteria.</title>
        <authorList>
            <person name="Tang K."/>
            <person name="Liu K."/>
            <person name="Li S."/>
            <person name="Jiao N."/>
        </authorList>
    </citation>
    <scope>NUCLEOTIDE SEQUENCE [LARGE SCALE GENOMIC DNA]</scope>
    <source>
        <strain evidence="2 3">JLT2015</strain>
    </source>
</reference>
<accession>M2U6N3</accession>
<comment type="caution">
    <text evidence="2">The sequence shown here is derived from an EMBL/GenBank/DDBJ whole genome shotgun (WGS) entry which is preliminary data.</text>
</comment>
<evidence type="ECO:0000256" key="1">
    <source>
        <dbReference type="SAM" id="MobiDB-lite"/>
    </source>
</evidence>
<organism evidence="2 3">
    <name type="scientific">Pacificimonas flava</name>
    <dbReference type="NCBI Taxonomy" id="1234595"/>
    <lineage>
        <taxon>Bacteria</taxon>
        <taxon>Pseudomonadati</taxon>
        <taxon>Pseudomonadota</taxon>
        <taxon>Alphaproteobacteria</taxon>
        <taxon>Sphingomonadales</taxon>
        <taxon>Sphingosinicellaceae</taxon>
        <taxon>Pacificimonas</taxon>
    </lineage>
</organism>
<dbReference type="Proteomes" id="UP000011717">
    <property type="component" value="Unassembled WGS sequence"/>
</dbReference>
<feature type="region of interest" description="Disordered" evidence="1">
    <location>
        <begin position="1"/>
        <end position="46"/>
    </location>
</feature>
<evidence type="ECO:0000313" key="3">
    <source>
        <dbReference type="Proteomes" id="UP000011717"/>
    </source>
</evidence>